<name>A0A382TQD2_9ZZZZ</name>
<evidence type="ECO:0000256" key="1">
    <source>
        <dbReference type="ARBA" id="ARBA00022679"/>
    </source>
</evidence>
<accession>A0A382TQD2</accession>
<proteinExistence type="predicted"/>
<dbReference type="InterPro" id="IPR027417">
    <property type="entry name" value="P-loop_NTPase"/>
</dbReference>
<dbReference type="InterPro" id="IPR037359">
    <property type="entry name" value="NST/OST"/>
</dbReference>
<dbReference type="Gene3D" id="3.40.50.300">
    <property type="entry name" value="P-loop containing nucleotide triphosphate hydrolases"/>
    <property type="match status" value="1"/>
</dbReference>
<evidence type="ECO:0000313" key="4">
    <source>
        <dbReference type="EMBL" id="SVD24294.1"/>
    </source>
</evidence>
<dbReference type="PANTHER" id="PTHR10605:SF56">
    <property type="entry name" value="BIFUNCTIONAL HEPARAN SULFATE N-DEACETYLASE_N-SULFOTRANSFERASE"/>
    <property type="match status" value="1"/>
</dbReference>
<protein>
    <recommendedName>
        <fullName evidence="3">Sulfotransferase domain-containing protein</fullName>
    </recommendedName>
</protein>
<dbReference type="Pfam" id="PF00685">
    <property type="entry name" value="Sulfotransfer_1"/>
    <property type="match status" value="1"/>
</dbReference>
<evidence type="ECO:0000256" key="2">
    <source>
        <dbReference type="ARBA" id="ARBA00023180"/>
    </source>
</evidence>
<reference evidence="4" key="1">
    <citation type="submission" date="2018-05" db="EMBL/GenBank/DDBJ databases">
        <authorList>
            <person name="Lanie J.A."/>
            <person name="Ng W.-L."/>
            <person name="Kazmierczak K.M."/>
            <person name="Andrzejewski T.M."/>
            <person name="Davidsen T.M."/>
            <person name="Wayne K.J."/>
            <person name="Tettelin H."/>
            <person name="Glass J.I."/>
            <person name="Rusch D."/>
            <person name="Podicherti R."/>
            <person name="Tsui H.-C.T."/>
            <person name="Winkler M.E."/>
        </authorList>
    </citation>
    <scope>NUCLEOTIDE SEQUENCE</scope>
</reference>
<feature type="non-terminal residue" evidence="4">
    <location>
        <position position="1"/>
    </location>
</feature>
<keyword evidence="2" id="KW-0325">Glycoprotein</keyword>
<dbReference type="AlphaFoldDB" id="A0A382TQD2"/>
<keyword evidence="1" id="KW-0808">Transferase</keyword>
<dbReference type="InterPro" id="IPR000863">
    <property type="entry name" value="Sulfotransferase_dom"/>
</dbReference>
<evidence type="ECO:0000259" key="3">
    <source>
        <dbReference type="Pfam" id="PF00685"/>
    </source>
</evidence>
<feature type="domain" description="Sulfotransferase" evidence="3">
    <location>
        <begin position="2"/>
        <end position="175"/>
    </location>
</feature>
<dbReference type="PANTHER" id="PTHR10605">
    <property type="entry name" value="HEPARAN SULFATE SULFOTRANSFERASE"/>
    <property type="match status" value="1"/>
</dbReference>
<dbReference type="GO" id="GO:0008146">
    <property type="term" value="F:sulfotransferase activity"/>
    <property type="evidence" value="ECO:0007669"/>
    <property type="project" value="InterPro"/>
</dbReference>
<dbReference type="EMBL" id="UINC01138389">
    <property type="protein sequence ID" value="SVD24294.1"/>
    <property type="molecule type" value="Genomic_DNA"/>
</dbReference>
<gene>
    <name evidence="4" type="ORF">METZ01_LOCUS377148</name>
</gene>
<organism evidence="4">
    <name type="scientific">marine metagenome</name>
    <dbReference type="NCBI Taxonomy" id="408172"/>
    <lineage>
        <taxon>unclassified sequences</taxon>
        <taxon>metagenomes</taxon>
        <taxon>ecological metagenomes</taxon>
    </lineage>
</organism>
<dbReference type="SUPFAM" id="SSF52540">
    <property type="entry name" value="P-loop containing nucleoside triphosphate hydrolases"/>
    <property type="match status" value="1"/>
</dbReference>
<sequence length="190" mass="22993">IISIRNPIDKAHSSYFSYKFMNLDKQSFAEKIDLFEKQCDSKEFFIFNFIEDGLFSKHIKRYQKHFPLENIKIIFFEDYIKNTHEHIKSLLNFLELSDDIEFTSKPKNSYRIPRNKIANSLLQNKKFRDISTKLIPTNYRDRMGEKFFVKQSSKPSMLPDERKRLKKIFQSEYEDLKKLLNVDPPWKDFQ</sequence>